<feature type="compositionally biased region" description="Basic residues" evidence="1">
    <location>
        <begin position="18"/>
        <end position="27"/>
    </location>
</feature>
<name>A0ABR4C9H7_9HELO</name>
<feature type="compositionally biased region" description="Low complexity" evidence="1">
    <location>
        <begin position="39"/>
        <end position="50"/>
    </location>
</feature>
<comment type="caution">
    <text evidence="2">The sequence shown here is derived from an EMBL/GenBank/DDBJ whole genome shotgun (WGS) entry which is preliminary data.</text>
</comment>
<dbReference type="Proteomes" id="UP001595075">
    <property type="component" value="Unassembled WGS sequence"/>
</dbReference>
<dbReference type="EMBL" id="JAZHXI010000011">
    <property type="protein sequence ID" value="KAL2066327.1"/>
    <property type="molecule type" value="Genomic_DNA"/>
</dbReference>
<accession>A0ABR4C9H7</accession>
<protein>
    <submittedName>
        <fullName evidence="2">Uncharacterized protein</fullName>
    </submittedName>
</protein>
<reference evidence="2 3" key="1">
    <citation type="journal article" date="2024" name="Commun. Biol.">
        <title>Comparative genomic analysis of thermophilic fungi reveals convergent evolutionary adaptations and gene losses.</title>
        <authorList>
            <person name="Steindorff A.S."/>
            <person name="Aguilar-Pontes M.V."/>
            <person name="Robinson A.J."/>
            <person name="Andreopoulos B."/>
            <person name="LaButti K."/>
            <person name="Kuo A."/>
            <person name="Mondo S."/>
            <person name="Riley R."/>
            <person name="Otillar R."/>
            <person name="Haridas S."/>
            <person name="Lipzen A."/>
            <person name="Grimwood J."/>
            <person name="Schmutz J."/>
            <person name="Clum A."/>
            <person name="Reid I.D."/>
            <person name="Moisan M.C."/>
            <person name="Butler G."/>
            <person name="Nguyen T.T.M."/>
            <person name="Dewar K."/>
            <person name="Conant G."/>
            <person name="Drula E."/>
            <person name="Henrissat B."/>
            <person name="Hansel C."/>
            <person name="Singer S."/>
            <person name="Hutchinson M.I."/>
            <person name="de Vries R.P."/>
            <person name="Natvig D.O."/>
            <person name="Powell A.J."/>
            <person name="Tsang A."/>
            <person name="Grigoriev I.V."/>
        </authorList>
    </citation>
    <scope>NUCLEOTIDE SEQUENCE [LARGE SCALE GENOMIC DNA]</scope>
    <source>
        <strain evidence="2 3">CBS 494.80</strain>
    </source>
</reference>
<sequence length="748" mass="85280">MAPPHDAGSPGKGPPSVPKKHNLRPRPGRTFSQNSLEASSRINKNSTSSSMRGRPTPGVGSRDLSYASGDYNANPNNALNVVGVPRSNVPLTHHSWSNEDLIVEYDYDRGARYTMHDYFTKFTDWTTPALRDITSQLKALREEVANDTPLLVQLGRILKNLRISMASQQQQEALRDEQADDLVFNELQTRDPDYKRRIDDTMAKVYRQHCEEASRRDDNRHHEKQQAAAVQELTLFQKLIKAEILRTEAVEFILLGINDRCYPDGKRISDRFPIDLIERLFAICRSHDRKRRLMFTLRSFFGADGAIPDHKRDKILMLVFEYYTESNGKSWTFSRPSFSRGSLESLAAQFLSEEHDFERLLANAKRIVTAKTIIKQDDPETVLNADDLIRPKVSLLGSGMTADQERAFLSIVYTKQLEDIPEEFGATSSPKTNHDVLTDFFTSPDIFNGFMPPLNCSLKEFTDKVNTLIVNPMADVILEAFLGLCHKNQELFRITAVTRRIVPQRKGWEASKEHPVAGPSRKINFSNAERPSGIDKVEQQLLACADDEFDVWRQVFTVREFQSKMLELKQPLLGGLIKRSSIGLGDLHKFLSYWSSIGRFFIFYSPKSRDVNLKDLLDTEITIVRNGWRAGYDPEFRLNPSLDIPERPIELRKIEADVEAVFTERKVNDSLALGLRLLTEHVLYAAVYNHGRAGAFLNEGVSRNSFHAFLRECNVRNRLFKVRRDGTVTIITEGRSISGQNNNRNSVR</sequence>
<organism evidence="2 3">
    <name type="scientific">Oculimacula yallundae</name>
    <dbReference type="NCBI Taxonomy" id="86028"/>
    <lineage>
        <taxon>Eukaryota</taxon>
        <taxon>Fungi</taxon>
        <taxon>Dikarya</taxon>
        <taxon>Ascomycota</taxon>
        <taxon>Pezizomycotina</taxon>
        <taxon>Leotiomycetes</taxon>
        <taxon>Helotiales</taxon>
        <taxon>Ploettnerulaceae</taxon>
        <taxon>Oculimacula</taxon>
    </lineage>
</organism>
<proteinExistence type="predicted"/>
<feature type="region of interest" description="Disordered" evidence="1">
    <location>
        <begin position="1"/>
        <end position="69"/>
    </location>
</feature>
<gene>
    <name evidence="2" type="ORF">VTL71DRAFT_2398</name>
</gene>
<evidence type="ECO:0000313" key="2">
    <source>
        <dbReference type="EMBL" id="KAL2066327.1"/>
    </source>
</evidence>
<evidence type="ECO:0000256" key="1">
    <source>
        <dbReference type="SAM" id="MobiDB-lite"/>
    </source>
</evidence>
<keyword evidence="3" id="KW-1185">Reference proteome</keyword>
<evidence type="ECO:0000313" key="3">
    <source>
        <dbReference type="Proteomes" id="UP001595075"/>
    </source>
</evidence>